<evidence type="ECO:0000313" key="2">
    <source>
        <dbReference type="EMBL" id="KIP01913.1"/>
    </source>
</evidence>
<evidence type="ECO:0008006" key="4">
    <source>
        <dbReference type="Google" id="ProtNLM"/>
    </source>
</evidence>
<feature type="compositionally biased region" description="Basic and acidic residues" evidence="1">
    <location>
        <begin position="19"/>
        <end position="32"/>
    </location>
</feature>
<keyword evidence="3" id="KW-1185">Reference proteome</keyword>
<dbReference type="AlphaFoldDB" id="A0A0C3PAQ7"/>
<protein>
    <recommendedName>
        <fullName evidence="4">BTB domain-containing protein</fullName>
    </recommendedName>
</protein>
<reference evidence="2 3" key="1">
    <citation type="journal article" date="2014" name="PLoS Genet.">
        <title>Analysis of the Phlebiopsis gigantea genome, transcriptome and secretome provides insight into its pioneer colonization strategies of wood.</title>
        <authorList>
            <person name="Hori C."/>
            <person name="Ishida T."/>
            <person name="Igarashi K."/>
            <person name="Samejima M."/>
            <person name="Suzuki H."/>
            <person name="Master E."/>
            <person name="Ferreira P."/>
            <person name="Ruiz-Duenas F.J."/>
            <person name="Held B."/>
            <person name="Canessa P."/>
            <person name="Larrondo L.F."/>
            <person name="Schmoll M."/>
            <person name="Druzhinina I.S."/>
            <person name="Kubicek C.P."/>
            <person name="Gaskell J.A."/>
            <person name="Kersten P."/>
            <person name="St John F."/>
            <person name="Glasner J."/>
            <person name="Sabat G."/>
            <person name="Splinter BonDurant S."/>
            <person name="Syed K."/>
            <person name="Yadav J."/>
            <person name="Mgbeahuruike A.C."/>
            <person name="Kovalchuk A."/>
            <person name="Asiegbu F.O."/>
            <person name="Lackner G."/>
            <person name="Hoffmeister D."/>
            <person name="Rencoret J."/>
            <person name="Gutierrez A."/>
            <person name="Sun H."/>
            <person name="Lindquist E."/>
            <person name="Barry K."/>
            <person name="Riley R."/>
            <person name="Grigoriev I.V."/>
            <person name="Henrissat B."/>
            <person name="Kues U."/>
            <person name="Berka R.M."/>
            <person name="Martinez A.T."/>
            <person name="Covert S.F."/>
            <person name="Blanchette R.A."/>
            <person name="Cullen D."/>
        </authorList>
    </citation>
    <scope>NUCLEOTIDE SEQUENCE [LARGE SCALE GENOMIC DNA]</scope>
    <source>
        <strain evidence="2 3">11061_1 CR5-6</strain>
    </source>
</reference>
<dbReference type="OrthoDB" id="3265815at2759"/>
<sequence>MEDFIDFQPDYHDHLHRSPSADHSQHSGDYRDPAFAQPEEPELNSSWPATSMLMAPVVGFQVKPTARDQITKTWTPMQECSQDPPWTPHTPTSPGATDVRFQFVHSSVFHPVATWDAHPPDTILLSADCVLFHVHEARILACSGNALAGLFPKSRPVGYTAPQIIPVAEDATVLGLVLTVVYDMQPDTRHVSFDTLCAVVSALNKYAMPTKRVLSRHTPFADRLLAYAPLHALELFTLGAEQNEEHLAVGASAHLLSFSLCRLSDTHARRMGGRYLHRFFSLQAVRTLELRRLVLAPPPLHAETKACNFVDQRAAQRGWALAVSDLAWHIGPDLPAMVLRQAMGAVGTVLSCPKCQRTYKDHVSAMVKSWSLLDRTI</sequence>
<evidence type="ECO:0000313" key="3">
    <source>
        <dbReference type="Proteomes" id="UP000053257"/>
    </source>
</evidence>
<gene>
    <name evidence="2" type="ORF">PHLGIDRAFT_321282</name>
</gene>
<dbReference type="STRING" id="745531.A0A0C3PAQ7"/>
<dbReference type="HOGENOM" id="CLU_051530_2_0_1"/>
<organism evidence="2 3">
    <name type="scientific">Phlebiopsis gigantea (strain 11061_1 CR5-6)</name>
    <name type="common">White-rot fungus</name>
    <name type="synonym">Peniophora gigantea</name>
    <dbReference type="NCBI Taxonomy" id="745531"/>
    <lineage>
        <taxon>Eukaryota</taxon>
        <taxon>Fungi</taxon>
        <taxon>Dikarya</taxon>
        <taxon>Basidiomycota</taxon>
        <taxon>Agaricomycotina</taxon>
        <taxon>Agaricomycetes</taxon>
        <taxon>Polyporales</taxon>
        <taxon>Phanerochaetaceae</taxon>
        <taxon>Phlebiopsis</taxon>
    </lineage>
</organism>
<name>A0A0C3PAQ7_PHLG1</name>
<proteinExistence type="predicted"/>
<feature type="region of interest" description="Disordered" evidence="1">
    <location>
        <begin position="8"/>
        <end position="46"/>
    </location>
</feature>
<dbReference type="Proteomes" id="UP000053257">
    <property type="component" value="Unassembled WGS sequence"/>
</dbReference>
<accession>A0A0C3PAQ7</accession>
<dbReference type="EMBL" id="KN840723">
    <property type="protein sequence ID" value="KIP01913.1"/>
    <property type="molecule type" value="Genomic_DNA"/>
</dbReference>
<evidence type="ECO:0000256" key="1">
    <source>
        <dbReference type="SAM" id="MobiDB-lite"/>
    </source>
</evidence>